<feature type="compositionally biased region" description="Basic and acidic residues" evidence="1">
    <location>
        <begin position="571"/>
        <end position="602"/>
    </location>
</feature>
<keyword evidence="2" id="KW-0472">Membrane</keyword>
<feature type="compositionally biased region" description="Low complexity" evidence="1">
    <location>
        <begin position="501"/>
        <end position="512"/>
    </location>
</feature>
<feature type="compositionally biased region" description="Low complexity" evidence="1">
    <location>
        <begin position="393"/>
        <end position="403"/>
    </location>
</feature>
<protein>
    <submittedName>
        <fullName evidence="3">Uncharacterized protein</fullName>
    </submittedName>
</protein>
<sequence>MDATNIDSQVHDLVKNLTTSDADEVVDAVATYFTSDAVLTTPINSVQGADGIRDVINLHNAFAHKCVPGPITWDSNNKTATFSLKGVYSLAHAPWPFSLLRRFEIPVSWTDVKLSLQTDESQAVHSDIPEPAKYRITNVTAEAHPPKNKAIAAAYSVVLYTVRIVAPYLLGSLVVFHKFFVRHPLKHGLIRTGAAGVVEALSWALRRATSKLPLLGSGRTTPPQRIRDPERVAATVNHPPTPPSPGEPLSRVSSKEQSSMDEPVAATLPPVVEQELVAHDQPVATGEAALERDEAETQQQEQAEEVKETAALQSEVEAVQSRAQPKVEQIKAEEEDEHKVKEDAAAASTLEATLAREETAELTEETKEANALEEEVAKIQARGEPVAEPQSVEAEAATESETQTLEDDSKPEETSSTYADVVAEQPPQHTTTESKGDFPALAQTVKDDVDTLEQPALNSTLPSTDAEVTDVAEAPATLAAKLVEPGTPRDATTQHKDAETAKAASFAAIAAKAAEKDSNMEETETGEPKEVDNEVKEAKHEEATPMSFAEVAAHAVEEEKPAVTEPQASKSTEEGTPEKAIPKETSPEALQMERPDSEKSTPEDITLEEPAQLSFAAVAAKAADHEEAQAEEPALIFAPAVSESSPHHDITEAKEDFPALSASDNLPEEGVAAPPAPSAPLAHSEPAPSFADIAAHAASIDNDSVSGSSSLPGTAEGSVAGDKKKATKGKNKKQNKNKNKNKRPPSA</sequence>
<feature type="region of interest" description="Disordered" evidence="1">
    <location>
        <begin position="213"/>
        <end position="263"/>
    </location>
</feature>
<dbReference type="EMBL" id="KQ087254">
    <property type="protein sequence ID" value="KLT39594.1"/>
    <property type="molecule type" value="Genomic_DNA"/>
</dbReference>
<evidence type="ECO:0000313" key="4">
    <source>
        <dbReference type="Proteomes" id="UP000053611"/>
    </source>
</evidence>
<evidence type="ECO:0000256" key="2">
    <source>
        <dbReference type="SAM" id="Phobius"/>
    </source>
</evidence>
<feature type="compositionally biased region" description="Basic and acidic residues" evidence="1">
    <location>
        <begin position="354"/>
        <end position="370"/>
    </location>
</feature>
<feature type="compositionally biased region" description="Basic and acidic residues" evidence="1">
    <location>
        <begin position="645"/>
        <end position="657"/>
    </location>
</feature>
<feature type="compositionally biased region" description="Basic and acidic residues" evidence="1">
    <location>
        <begin position="526"/>
        <end position="543"/>
    </location>
</feature>
<keyword evidence="4" id="KW-1185">Reference proteome</keyword>
<feature type="transmembrane region" description="Helical" evidence="2">
    <location>
        <begin position="153"/>
        <end position="176"/>
    </location>
</feature>
<feature type="compositionally biased region" description="Basic residues" evidence="1">
    <location>
        <begin position="725"/>
        <end position="747"/>
    </location>
</feature>
<feature type="compositionally biased region" description="Low complexity" evidence="1">
    <location>
        <begin position="679"/>
        <end position="689"/>
    </location>
</feature>
<reference evidence="3 4" key="1">
    <citation type="submission" date="2015-03" db="EMBL/GenBank/DDBJ databases">
        <title>Genomics and transcriptomics of the oil-accumulating basidiomycete yeast T. oleaginosus allow insights into substrate utilization and the diverse evolutionary trajectories of mating systems in fungi.</title>
        <authorList>
            <consortium name="DOE Joint Genome Institute"/>
            <person name="Kourist R."/>
            <person name="Kracht O."/>
            <person name="Bracharz F."/>
            <person name="Lipzen A."/>
            <person name="Nolan M."/>
            <person name="Ohm R."/>
            <person name="Grigoriev I."/>
            <person name="Sun S."/>
            <person name="Heitman J."/>
            <person name="Bruck T."/>
            <person name="Nowrousian M."/>
        </authorList>
    </citation>
    <scope>NUCLEOTIDE SEQUENCE [LARGE SCALE GENOMIC DNA]</scope>
    <source>
        <strain evidence="3 4">IBC0246</strain>
    </source>
</reference>
<name>A0A0J1AWD2_9TREE</name>
<evidence type="ECO:0000313" key="3">
    <source>
        <dbReference type="EMBL" id="KLT39594.1"/>
    </source>
</evidence>
<keyword evidence="2" id="KW-1133">Transmembrane helix</keyword>
<feature type="compositionally biased region" description="Basic and acidic residues" evidence="1">
    <location>
        <begin position="328"/>
        <end position="344"/>
    </location>
</feature>
<evidence type="ECO:0000256" key="1">
    <source>
        <dbReference type="SAM" id="MobiDB-lite"/>
    </source>
</evidence>
<feature type="compositionally biased region" description="Low complexity" evidence="1">
    <location>
        <begin position="699"/>
        <end position="710"/>
    </location>
</feature>
<dbReference type="GeneID" id="28984844"/>
<dbReference type="Proteomes" id="UP000053611">
    <property type="component" value="Unassembled WGS sequence"/>
</dbReference>
<keyword evidence="2" id="KW-0812">Transmembrane</keyword>
<dbReference type="STRING" id="879819.A0A0J1AWD2"/>
<organism evidence="3 4">
    <name type="scientific">Cutaneotrichosporon oleaginosum</name>
    <dbReference type="NCBI Taxonomy" id="879819"/>
    <lineage>
        <taxon>Eukaryota</taxon>
        <taxon>Fungi</taxon>
        <taxon>Dikarya</taxon>
        <taxon>Basidiomycota</taxon>
        <taxon>Agaricomycotina</taxon>
        <taxon>Tremellomycetes</taxon>
        <taxon>Trichosporonales</taxon>
        <taxon>Trichosporonaceae</taxon>
        <taxon>Cutaneotrichosporon</taxon>
    </lineage>
</organism>
<proteinExistence type="predicted"/>
<dbReference type="AlphaFoldDB" id="A0A0J1AWD2"/>
<feature type="region of interest" description="Disordered" evidence="1">
    <location>
        <begin position="476"/>
        <end position="747"/>
    </location>
</feature>
<gene>
    <name evidence="3" type="ORF">CC85DRAFT_288390</name>
</gene>
<accession>A0A0J1AWD2</accession>
<feature type="region of interest" description="Disordered" evidence="1">
    <location>
        <begin position="288"/>
        <end position="447"/>
    </location>
</feature>